<evidence type="ECO:0000256" key="6">
    <source>
        <dbReference type="RuleBase" id="RU003690"/>
    </source>
</evidence>
<dbReference type="InterPro" id="IPR018120">
    <property type="entry name" value="Glyco_hydro_1_AS"/>
</dbReference>
<protein>
    <recommendedName>
        <fullName evidence="2">beta-glucosidase</fullName>
        <ecNumber evidence="2">3.2.1.21</ecNumber>
    </recommendedName>
</protein>
<keyword evidence="9" id="KW-1185">Reference proteome</keyword>
<feature type="active site" description="Nucleophile" evidence="5">
    <location>
        <position position="309"/>
    </location>
</feature>
<evidence type="ECO:0000313" key="9">
    <source>
        <dbReference type="Proteomes" id="UP000007947"/>
    </source>
</evidence>
<dbReference type="GO" id="GO:0008422">
    <property type="term" value="F:beta-glucosidase activity"/>
    <property type="evidence" value="ECO:0007669"/>
    <property type="project" value="UniProtKB-EC"/>
</dbReference>
<accession>F5XGJ5</accession>
<keyword evidence="3 7" id="KW-0378">Hydrolase</keyword>
<keyword evidence="4 7" id="KW-0326">Glycosidase</keyword>
<evidence type="ECO:0000256" key="3">
    <source>
        <dbReference type="ARBA" id="ARBA00022801"/>
    </source>
</evidence>
<dbReference type="GO" id="GO:0016052">
    <property type="term" value="P:carbohydrate catabolic process"/>
    <property type="evidence" value="ECO:0007669"/>
    <property type="project" value="TreeGrafter"/>
</dbReference>
<evidence type="ECO:0000313" key="8">
    <source>
        <dbReference type="EMBL" id="BAK33102.1"/>
    </source>
</evidence>
<dbReference type="PROSITE" id="PS00572">
    <property type="entry name" value="GLYCOSYL_HYDROL_F1_1"/>
    <property type="match status" value="1"/>
</dbReference>
<dbReference type="InterPro" id="IPR033132">
    <property type="entry name" value="GH_1_N_CS"/>
</dbReference>
<dbReference type="RefSeq" id="WP_013860991.1">
    <property type="nucleotide sequence ID" value="NC_015635.1"/>
</dbReference>
<dbReference type="PROSITE" id="PS00653">
    <property type="entry name" value="GLYCOSYL_HYDROL_F1_2"/>
    <property type="match status" value="1"/>
</dbReference>
<dbReference type="Pfam" id="PF00232">
    <property type="entry name" value="Glyco_hydro_1"/>
    <property type="match status" value="2"/>
</dbReference>
<dbReference type="SUPFAM" id="SSF51445">
    <property type="entry name" value="(Trans)glycosidases"/>
    <property type="match status" value="1"/>
</dbReference>
<dbReference type="eggNOG" id="COG2723">
    <property type="taxonomic scope" value="Bacteria"/>
</dbReference>
<dbReference type="EMBL" id="AP012204">
    <property type="protein sequence ID" value="BAK33102.1"/>
    <property type="molecule type" value="Genomic_DNA"/>
</dbReference>
<evidence type="ECO:0000256" key="5">
    <source>
        <dbReference type="PROSITE-ProRule" id="PRU10055"/>
    </source>
</evidence>
<dbReference type="InterPro" id="IPR001360">
    <property type="entry name" value="Glyco_hydro_1"/>
</dbReference>
<sequence length="396" mass="43482">MTQLRDDFIWGAATAAHQIEGGNTNSDFWVLEQGGSGRFAEPSGDACDSYHRYPDDIRLLAEAGLKAYRFSIEWARIEPAQGQFSRAQLLHYRAMIDECQRHGVLPIITLHHFTYPRWFTENGGLHRDDAVERFAAYVDYVSQILHDIDWVVTINEPNIAALFAGLYAAPSEGSEPVTVAMALADGPDAELVPILAAMHHAARDVLRAKTSAKIGWAPATQAFMPTEGNEAKWQEVFDAWEGVFFDATEGDDFIGIQSYTSQPVDANGPVPHPPHPDNTLTGWAYRPDALAINLRRVWDLKGLPLLVTENGIATDDDERRIAYVTGALSGLKGAVADGVEVLGYCYWSLLDNYEWGSYGPTFGLIAVDRGGDFDRTPKPSLAWLGTVAASNGALID</sequence>
<dbReference type="EC" id="3.2.1.21" evidence="2"/>
<dbReference type="KEGG" id="mph:MLP_00880"/>
<organism evidence="8 9">
    <name type="scientific">Microlunatus phosphovorus (strain ATCC 700054 / DSM 10555 / JCM 9379 / NBRC 101784 / NCIMB 13414 / VKM Ac-1990 / NM-1)</name>
    <dbReference type="NCBI Taxonomy" id="1032480"/>
    <lineage>
        <taxon>Bacteria</taxon>
        <taxon>Bacillati</taxon>
        <taxon>Actinomycetota</taxon>
        <taxon>Actinomycetes</taxon>
        <taxon>Propionibacteriales</taxon>
        <taxon>Propionibacteriaceae</taxon>
        <taxon>Microlunatus</taxon>
    </lineage>
</organism>
<dbReference type="AlphaFoldDB" id="F5XGJ5"/>
<gene>
    <name evidence="8" type="ordered locus">MLP_00880</name>
</gene>
<name>F5XGJ5_MICPN</name>
<dbReference type="PANTHER" id="PTHR10353:SF36">
    <property type="entry name" value="LP05116P"/>
    <property type="match status" value="1"/>
</dbReference>
<dbReference type="Gene3D" id="3.20.20.80">
    <property type="entry name" value="Glycosidases"/>
    <property type="match status" value="1"/>
</dbReference>
<dbReference type="STRING" id="1032480.MLP_00880"/>
<dbReference type="Proteomes" id="UP000007947">
    <property type="component" value="Chromosome"/>
</dbReference>
<dbReference type="HOGENOM" id="CLU_001859_1_3_11"/>
<dbReference type="InterPro" id="IPR017853">
    <property type="entry name" value="GH"/>
</dbReference>
<dbReference type="GO" id="GO:0005829">
    <property type="term" value="C:cytosol"/>
    <property type="evidence" value="ECO:0007669"/>
    <property type="project" value="TreeGrafter"/>
</dbReference>
<evidence type="ECO:0000256" key="2">
    <source>
        <dbReference type="ARBA" id="ARBA00012744"/>
    </source>
</evidence>
<reference evidence="8 9" key="1">
    <citation type="submission" date="2011-05" db="EMBL/GenBank/DDBJ databases">
        <title>Whole genome sequence of Microlunatus phosphovorus NM-1.</title>
        <authorList>
            <person name="Hosoyama A."/>
            <person name="Sasaki K."/>
            <person name="Harada T."/>
            <person name="Igarashi R."/>
            <person name="Kawakoshi A."/>
            <person name="Sasagawa M."/>
            <person name="Fukada J."/>
            <person name="Nakamura S."/>
            <person name="Katano Y."/>
            <person name="Hanada S."/>
            <person name="Kamagata Y."/>
            <person name="Nakamura N."/>
            <person name="Yamazaki S."/>
            <person name="Fujita N."/>
        </authorList>
    </citation>
    <scope>NUCLEOTIDE SEQUENCE [LARGE SCALE GENOMIC DNA]</scope>
    <source>
        <strain evidence="9">ATCC 700054 / DSM 10555 / JCM 9379 / NBRC 101784 / NCIMB 13414 / VKM Ac-1990 / NM-1</strain>
    </source>
</reference>
<dbReference type="PRINTS" id="PR00131">
    <property type="entry name" value="GLHYDRLASE1"/>
</dbReference>
<proteinExistence type="inferred from homology"/>
<evidence type="ECO:0000256" key="7">
    <source>
        <dbReference type="RuleBase" id="RU004468"/>
    </source>
</evidence>
<dbReference type="PANTHER" id="PTHR10353">
    <property type="entry name" value="GLYCOSYL HYDROLASE"/>
    <property type="match status" value="1"/>
</dbReference>
<dbReference type="OrthoDB" id="9765195at2"/>
<comment type="similarity">
    <text evidence="1 6">Belongs to the glycosyl hydrolase 1 family.</text>
</comment>
<evidence type="ECO:0000256" key="1">
    <source>
        <dbReference type="ARBA" id="ARBA00010838"/>
    </source>
</evidence>
<evidence type="ECO:0000256" key="4">
    <source>
        <dbReference type="ARBA" id="ARBA00023295"/>
    </source>
</evidence>